<dbReference type="AlphaFoldDB" id="A0A9Q7E7U2"/>
<evidence type="ECO:0000313" key="1">
    <source>
        <dbReference type="EMBL" id="QQF82806.1"/>
    </source>
</evidence>
<dbReference type="EMBL" id="CP066558">
    <property type="protein sequence ID" value="QQF82806.1"/>
    <property type="molecule type" value="Genomic_DNA"/>
</dbReference>
<gene>
    <name evidence="1" type="ORF">JFL49_02495</name>
</gene>
<dbReference type="RefSeq" id="WP_075293419.1">
    <property type="nucleotide sequence ID" value="NZ_CP018802.1"/>
</dbReference>
<proteinExistence type="predicted"/>
<organism evidence="1 2">
    <name type="scientific">Histophilus somni</name>
    <name type="common">Haemophilus somnus</name>
    <dbReference type="NCBI Taxonomy" id="731"/>
    <lineage>
        <taxon>Bacteria</taxon>
        <taxon>Pseudomonadati</taxon>
        <taxon>Pseudomonadota</taxon>
        <taxon>Gammaproteobacteria</taxon>
        <taxon>Pasteurellales</taxon>
        <taxon>Pasteurellaceae</taxon>
        <taxon>Histophilus</taxon>
    </lineage>
</organism>
<dbReference type="OrthoDB" id="6725579at2"/>
<accession>A0A9Q7E7U2</accession>
<evidence type="ECO:0000313" key="2">
    <source>
        <dbReference type="Proteomes" id="UP000595373"/>
    </source>
</evidence>
<name>A0A9Q7E7U2_HISSO</name>
<reference evidence="1 2" key="1">
    <citation type="submission" date="2020-12" db="EMBL/GenBank/DDBJ databases">
        <title>ASc-MMNZ-VFA-070.</title>
        <authorList>
            <person name="Schryvers A."/>
            <person name="Mostafa Nazari M."/>
            <person name="Farshchi Andisi V."/>
            <person name="Timsit E."/>
            <person name="Walter Morck D."/>
        </authorList>
    </citation>
    <scope>NUCLEOTIDE SEQUENCE [LARGE SCALE GENOMIC DNA]</scope>
    <source>
        <strain evidence="1 2">ASc-MMNZ-VFA-070</strain>
    </source>
</reference>
<protein>
    <submittedName>
        <fullName evidence="1">Integrase</fullName>
    </submittedName>
</protein>
<dbReference type="Proteomes" id="UP000595373">
    <property type="component" value="Chromosome"/>
</dbReference>
<keyword evidence="2" id="KW-1185">Reference proteome</keyword>
<sequence length="675" mass="78211">MNNLIFTPKDNNPKSNLEQFINFSKNQLTIFGNDCWENNQWKTTFSIYPVQVRFSTERIKSTAYKYEPLAVPFIEFAKAYIRYTYSLNPIRNLARHIESLRIVEMALYNIKGKADILQLDYLVIHEVENIVSKKYKKGTKSVNKLGYQIQKLFDFCRENQITSRLPLWENPYKRPRDLTILLDEKGKEYRSSKMPTDEEMMLVAKLFHDAPNLDKETEYYTAVMALLMVAPSRCSELMSLSVNCLEWEEDSLGNKQLGIRWQPVKNGVAGLKWVPSSMQDVVIEAVNRLVNISKPARIAAKFAEEYPNKFMLAPSDNYYPNQILNEKQIGKLLGINGNNGINTKWFKSLLKENNGAITLDVLGKFVYQKYTSKFNHWPYIDKNKHVKASEALLLFRENEFHDDVIPKNFSFVLPTVNQINDRFCYSETRPKTSLWEKHCIGTQKGEFIKLPSHNARHWLSTKSERGGMDELTLANWAGRARVADNRAYDHRTEEEKSESVRNLLIPEDISILDKIHLNLPVTYEELGKDIIGIATVTEIGICEHDYAMSPRVRHGDCETCKELVCIKGLESSLEILKQRETQLTEQFNRAKEHHKMGTFGADRWVSSLGWRLTHIRTKIKFLENEQIPNGALFRVPDKYDPSPIKQTLLEKGMDINIAKPETAKLDDDLYRLMEL</sequence>